<feature type="compositionally biased region" description="Polar residues" evidence="1">
    <location>
        <begin position="104"/>
        <end position="116"/>
    </location>
</feature>
<accession>W4FZC3</accession>
<dbReference type="GeneID" id="20814184"/>
<feature type="region of interest" description="Disordered" evidence="1">
    <location>
        <begin position="1"/>
        <end position="23"/>
    </location>
</feature>
<dbReference type="AlphaFoldDB" id="W4FZC3"/>
<sequence length="136" mass="14368">MSLVGNYSDSDSSGSDDDVEVKAQPCAKKPIALPSVDDLFADTTVGKKTSLAAFAGAPIRPVTTTTTPTAKRSLDAGSDASIDGTKIAKRKVRSLVPPQLRRPNVSTEDLSAWNTEKTMKQQQQQTGKASSRVSST</sequence>
<protein>
    <submittedName>
        <fullName evidence="2">Uncharacterized protein</fullName>
    </submittedName>
</protein>
<organism evidence="2">
    <name type="scientific">Aphanomyces astaci</name>
    <name type="common">Crayfish plague agent</name>
    <dbReference type="NCBI Taxonomy" id="112090"/>
    <lineage>
        <taxon>Eukaryota</taxon>
        <taxon>Sar</taxon>
        <taxon>Stramenopiles</taxon>
        <taxon>Oomycota</taxon>
        <taxon>Saprolegniomycetes</taxon>
        <taxon>Saprolegniales</taxon>
        <taxon>Verrucalvaceae</taxon>
        <taxon>Aphanomyces</taxon>
    </lineage>
</organism>
<name>W4FZC3_APHAT</name>
<proteinExistence type="predicted"/>
<feature type="compositionally biased region" description="Polar residues" evidence="1">
    <location>
        <begin position="126"/>
        <end position="136"/>
    </location>
</feature>
<dbReference type="EMBL" id="KI913152">
    <property type="protein sequence ID" value="ETV72832.1"/>
    <property type="molecule type" value="Genomic_DNA"/>
</dbReference>
<feature type="region of interest" description="Disordered" evidence="1">
    <location>
        <begin position="97"/>
        <end position="136"/>
    </location>
</feature>
<reference evidence="2" key="1">
    <citation type="submission" date="2013-12" db="EMBL/GenBank/DDBJ databases">
        <title>The Genome Sequence of Aphanomyces astaci APO3.</title>
        <authorList>
            <consortium name="The Broad Institute Genomics Platform"/>
            <person name="Russ C."/>
            <person name="Tyler B."/>
            <person name="van West P."/>
            <person name="Dieguez-Uribeondo J."/>
            <person name="Young S.K."/>
            <person name="Zeng Q."/>
            <person name="Gargeya S."/>
            <person name="Fitzgerald M."/>
            <person name="Abouelleil A."/>
            <person name="Alvarado L."/>
            <person name="Chapman S.B."/>
            <person name="Gainer-Dewar J."/>
            <person name="Goldberg J."/>
            <person name="Griggs A."/>
            <person name="Gujja S."/>
            <person name="Hansen M."/>
            <person name="Howarth C."/>
            <person name="Imamovic A."/>
            <person name="Ireland A."/>
            <person name="Larimer J."/>
            <person name="McCowan C."/>
            <person name="Murphy C."/>
            <person name="Pearson M."/>
            <person name="Poon T.W."/>
            <person name="Priest M."/>
            <person name="Roberts A."/>
            <person name="Saif S."/>
            <person name="Shea T."/>
            <person name="Sykes S."/>
            <person name="Wortman J."/>
            <person name="Nusbaum C."/>
            <person name="Birren B."/>
        </authorList>
    </citation>
    <scope>NUCLEOTIDE SEQUENCE [LARGE SCALE GENOMIC DNA]</scope>
    <source>
        <strain evidence="2">APO3</strain>
    </source>
</reference>
<gene>
    <name evidence="2" type="ORF">H257_12188</name>
</gene>
<evidence type="ECO:0000313" key="2">
    <source>
        <dbReference type="EMBL" id="ETV72832.1"/>
    </source>
</evidence>
<dbReference type="RefSeq" id="XP_009837618.1">
    <property type="nucleotide sequence ID" value="XM_009839316.1"/>
</dbReference>
<evidence type="ECO:0000256" key="1">
    <source>
        <dbReference type="SAM" id="MobiDB-lite"/>
    </source>
</evidence>
<dbReference type="VEuPathDB" id="FungiDB:H257_12188"/>